<name>A0A0D2QM40_GOSRA</name>
<keyword evidence="2" id="KW-1185">Reference proteome</keyword>
<organism evidence="1 2">
    <name type="scientific">Gossypium raimondii</name>
    <name type="common">Peruvian cotton</name>
    <name type="synonym">Gossypium klotzschianum subsp. raimondii</name>
    <dbReference type="NCBI Taxonomy" id="29730"/>
    <lineage>
        <taxon>Eukaryota</taxon>
        <taxon>Viridiplantae</taxon>
        <taxon>Streptophyta</taxon>
        <taxon>Embryophyta</taxon>
        <taxon>Tracheophyta</taxon>
        <taxon>Spermatophyta</taxon>
        <taxon>Magnoliopsida</taxon>
        <taxon>eudicotyledons</taxon>
        <taxon>Gunneridae</taxon>
        <taxon>Pentapetalae</taxon>
        <taxon>rosids</taxon>
        <taxon>malvids</taxon>
        <taxon>Malvales</taxon>
        <taxon>Malvaceae</taxon>
        <taxon>Malvoideae</taxon>
        <taxon>Gossypium</taxon>
    </lineage>
</organism>
<sequence length="121" mass="13671">MTRLCNCKQFLLDVPQSHSFRDHLDANYKGSCNGATISTRLYIIHVINMLAQFTNSQRDFPSVRSCSSFKCPIVTGKWKRQVLSVWEQNIAYVSGNITKEGGVSTSTWLITQDIHVTDVQS</sequence>
<protein>
    <submittedName>
        <fullName evidence="1">Uncharacterized protein</fullName>
    </submittedName>
</protein>
<gene>
    <name evidence="1" type="ORF">B456_007G058600</name>
</gene>
<evidence type="ECO:0000313" key="1">
    <source>
        <dbReference type="EMBL" id="KJB40333.1"/>
    </source>
</evidence>
<evidence type="ECO:0000313" key="2">
    <source>
        <dbReference type="Proteomes" id="UP000032304"/>
    </source>
</evidence>
<dbReference type="AlphaFoldDB" id="A0A0D2QM40"/>
<proteinExistence type="predicted"/>
<dbReference type="Gramene" id="KJB40333">
    <property type="protein sequence ID" value="KJB40333"/>
    <property type="gene ID" value="B456_007G058600"/>
</dbReference>
<dbReference type="EMBL" id="CM001746">
    <property type="protein sequence ID" value="KJB40333.1"/>
    <property type="molecule type" value="Genomic_DNA"/>
</dbReference>
<reference evidence="1 2" key="1">
    <citation type="journal article" date="2012" name="Nature">
        <title>Repeated polyploidization of Gossypium genomes and the evolution of spinnable cotton fibres.</title>
        <authorList>
            <person name="Paterson A.H."/>
            <person name="Wendel J.F."/>
            <person name="Gundlach H."/>
            <person name="Guo H."/>
            <person name="Jenkins J."/>
            <person name="Jin D."/>
            <person name="Llewellyn D."/>
            <person name="Showmaker K.C."/>
            <person name="Shu S."/>
            <person name="Udall J."/>
            <person name="Yoo M.J."/>
            <person name="Byers R."/>
            <person name="Chen W."/>
            <person name="Doron-Faigenboim A."/>
            <person name="Duke M.V."/>
            <person name="Gong L."/>
            <person name="Grimwood J."/>
            <person name="Grover C."/>
            <person name="Grupp K."/>
            <person name="Hu G."/>
            <person name="Lee T.H."/>
            <person name="Li J."/>
            <person name="Lin L."/>
            <person name="Liu T."/>
            <person name="Marler B.S."/>
            <person name="Page J.T."/>
            <person name="Roberts A.W."/>
            <person name="Romanel E."/>
            <person name="Sanders W.S."/>
            <person name="Szadkowski E."/>
            <person name="Tan X."/>
            <person name="Tang H."/>
            <person name="Xu C."/>
            <person name="Wang J."/>
            <person name="Wang Z."/>
            <person name="Zhang D."/>
            <person name="Zhang L."/>
            <person name="Ashrafi H."/>
            <person name="Bedon F."/>
            <person name="Bowers J.E."/>
            <person name="Brubaker C.L."/>
            <person name="Chee P.W."/>
            <person name="Das S."/>
            <person name="Gingle A.R."/>
            <person name="Haigler C.H."/>
            <person name="Harker D."/>
            <person name="Hoffmann L.V."/>
            <person name="Hovav R."/>
            <person name="Jones D.C."/>
            <person name="Lemke C."/>
            <person name="Mansoor S."/>
            <person name="ur Rahman M."/>
            <person name="Rainville L.N."/>
            <person name="Rambani A."/>
            <person name="Reddy U.K."/>
            <person name="Rong J.K."/>
            <person name="Saranga Y."/>
            <person name="Scheffler B.E."/>
            <person name="Scheffler J.A."/>
            <person name="Stelly D.M."/>
            <person name="Triplett B.A."/>
            <person name="Van Deynze A."/>
            <person name="Vaslin M.F."/>
            <person name="Waghmare V.N."/>
            <person name="Walford S.A."/>
            <person name="Wright R.J."/>
            <person name="Zaki E.A."/>
            <person name="Zhang T."/>
            <person name="Dennis E.S."/>
            <person name="Mayer K.F."/>
            <person name="Peterson D.G."/>
            <person name="Rokhsar D.S."/>
            <person name="Wang X."/>
            <person name="Schmutz J."/>
        </authorList>
    </citation>
    <scope>NUCLEOTIDE SEQUENCE [LARGE SCALE GENOMIC DNA]</scope>
</reference>
<accession>A0A0D2QM40</accession>
<dbReference type="Proteomes" id="UP000032304">
    <property type="component" value="Chromosome 7"/>
</dbReference>